<accession>A0ACA9PNI1</accession>
<gene>
    <name evidence="1" type="ORF">DHETER_LOCUS12253</name>
</gene>
<comment type="caution">
    <text evidence="1">The sequence shown here is derived from an EMBL/GenBank/DDBJ whole genome shotgun (WGS) entry which is preliminary data.</text>
</comment>
<evidence type="ECO:0000313" key="2">
    <source>
        <dbReference type="Proteomes" id="UP000789702"/>
    </source>
</evidence>
<dbReference type="EMBL" id="CAJVPU010029469">
    <property type="protein sequence ID" value="CAG8710851.1"/>
    <property type="molecule type" value="Genomic_DNA"/>
</dbReference>
<reference evidence="1" key="1">
    <citation type="submission" date="2021-06" db="EMBL/GenBank/DDBJ databases">
        <authorList>
            <person name="Kallberg Y."/>
            <person name="Tangrot J."/>
            <person name="Rosling A."/>
        </authorList>
    </citation>
    <scope>NUCLEOTIDE SEQUENCE</scope>
    <source>
        <strain evidence="1">IL203A</strain>
    </source>
</reference>
<sequence>HPQMSFGVLVIPDSNEYTEEIKNAVRCCSHNTILIDVENVVNDIERHCISLKKKEYLDKDVVTAIDDMRKNLIKMRLNLDKWEYERNEK</sequence>
<feature type="non-terminal residue" evidence="1">
    <location>
        <position position="1"/>
    </location>
</feature>
<keyword evidence="2" id="KW-1185">Reference proteome</keyword>
<dbReference type="Proteomes" id="UP000789702">
    <property type="component" value="Unassembled WGS sequence"/>
</dbReference>
<evidence type="ECO:0000313" key="1">
    <source>
        <dbReference type="EMBL" id="CAG8710851.1"/>
    </source>
</evidence>
<protein>
    <submittedName>
        <fullName evidence="1">9181_t:CDS:1</fullName>
    </submittedName>
</protein>
<organism evidence="1 2">
    <name type="scientific">Dentiscutata heterogama</name>
    <dbReference type="NCBI Taxonomy" id="1316150"/>
    <lineage>
        <taxon>Eukaryota</taxon>
        <taxon>Fungi</taxon>
        <taxon>Fungi incertae sedis</taxon>
        <taxon>Mucoromycota</taxon>
        <taxon>Glomeromycotina</taxon>
        <taxon>Glomeromycetes</taxon>
        <taxon>Diversisporales</taxon>
        <taxon>Gigasporaceae</taxon>
        <taxon>Dentiscutata</taxon>
    </lineage>
</organism>
<name>A0ACA9PNI1_9GLOM</name>
<proteinExistence type="predicted"/>